<dbReference type="Pfam" id="PF13432">
    <property type="entry name" value="TPR_16"/>
    <property type="match status" value="1"/>
</dbReference>
<dbReference type="Gene3D" id="2.60.40.1120">
    <property type="entry name" value="Carboxypeptidase-like, regulatory domain"/>
    <property type="match status" value="1"/>
</dbReference>
<feature type="chain" id="PRO_5035315131" evidence="3">
    <location>
        <begin position="21"/>
        <end position="414"/>
    </location>
</feature>
<dbReference type="Pfam" id="PF13620">
    <property type="entry name" value="CarboxypepD_reg"/>
    <property type="match status" value="1"/>
</dbReference>
<dbReference type="SUPFAM" id="SSF49464">
    <property type="entry name" value="Carboxypeptidase regulatory domain-like"/>
    <property type="match status" value="1"/>
</dbReference>
<keyword evidence="2" id="KW-0802">TPR repeat</keyword>
<accession>A0A8J6Y122</accession>
<dbReference type="Gene3D" id="1.25.40.10">
    <property type="entry name" value="Tetratricopeptide repeat domain"/>
    <property type="match status" value="3"/>
</dbReference>
<dbReference type="PANTHER" id="PTHR45586">
    <property type="entry name" value="TPR REPEAT-CONTAINING PROTEIN PA4667"/>
    <property type="match status" value="1"/>
</dbReference>
<dbReference type="SMART" id="SM00028">
    <property type="entry name" value="TPR"/>
    <property type="match status" value="4"/>
</dbReference>
<evidence type="ECO:0000256" key="3">
    <source>
        <dbReference type="SAM" id="SignalP"/>
    </source>
</evidence>
<dbReference type="PANTHER" id="PTHR45586:SF1">
    <property type="entry name" value="LIPOPOLYSACCHARIDE ASSEMBLY PROTEIN B"/>
    <property type="match status" value="1"/>
</dbReference>
<evidence type="ECO:0000313" key="5">
    <source>
        <dbReference type="Proteomes" id="UP000648239"/>
    </source>
</evidence>
<dbReference type="Proteomes" id="UP000648239">
    <property type="component" value="Unassembled WGS sequence"/>
</dbReference>
<dbReference type="InterPro" id="IPR008969">
    <property type="entry name" value="CarboxyPept-like_regulatory"/>
</dbReference>
<proteinExistence type="predicted"/>
<evidence type="ECO:0000256" key="2">
    <source>
        <dbReference type="ARBA" id="ARBA00022803"/>
    </source>
</evidence>
<dbReference type="PROSITE" id="PS51257">
    <property type="entry name" value="PROKAR_LIPOPROTEIN"/>
    <property type="match status" value="1"/>
</dbReference>
<keyword evidence="3" id="KW-0732">Signal</keyword>
<dbReference type="InterPro" id="IPR051012">
    <property type="entry name" value="CellSynth/LPSAsmb/PSIAsmb"/>
</dbReference>
<name>A0A8J6Y122_9BACT</name>
<dbReference type="EMBL" id="JACXWD010000052">
    <property type="protein sequence ID" value="MBD3868980.1"/>
    <property type="molecule type" value="Genomic_DNA"/>
</dbReference>
<reference evidence="4 5" key="1">
    <citation type="submission" date="2020-08" db="EMBL/GenBank/DDBJ databases">
        <title>Acidobacteriota in marine sediments use diverse sulfur dissimilation pathways.</title>
        <authorList>
            <person name="Wasmund K."/>
        </authorList>
    </citation>
    <scope>NUCLEOTIDE SEQUENCE [LARGE SCALE GENOMIC DNA]</scope>
    <source>
        <strain evidence="4">MAG AM4</strain>
    </source>
</reference>
<sequence>MKRLIATLFVLILACSSVMAATWVGRLTGKVLDPEGNPLEGVTITATSPDIEDYGDSDTTDKRGRFRVEFPRQAVAYKLVFQKEGFQTYYHWLDWKISGTASESFTLHPGESLAGGPPPASLSNDAIQAFNDGVKAYEEGDWEEAGKQFALSIEHDGKLHQAWTALAMVRQNQERFQEAAEAAETAIRLGSGDPLAFRTRWEGYRSLGDDAKAAQALESFQDATLRTDEAKKLQNQAIDLRDDGDMEGAFGAFREATSLDPTLKSAWLGIATSGLELGRTADVADAAEALLALDPGNEHGVRLRYNACLELGDEARLFDAMIELVPFEPEAAKKGMLSVAFGSYDKGEMELAESRFEKLLEFDPDQPLAHYYQGLVKMNTGTPAEAKPHLERVLQLMPDTREWSVASELLKAME</sequence>
<gene>
    <name evidence="4" type="ORF">IFK94_12710</name>
</gene>
<dbReference type="InterPro" id="IPR011990">
    <property type="entry name" value="TPR-like_helical_dom_sf"/>
</dbReference>
<protein>
    <submittedName>
        <fullName evidence="4">Tetratricopeptide repeat protein</fullName>
    </submittedName>
</protein>
<feature type="signal peptide" evidence="3">
    <location>
        <begin position="1"/>
        <end position="20"/>
    </location>
</feature>
<dbReference type="InterPro" id="IPR019734">
    <property type="entry name" value="TPR_rpt"/>
</dbReference>
<dbReference type="SUPFAM" id="SSF48452">
    <property type="entry name" value="TPR-like"/>
    <property type="match status" value="1"/>
</dbReference>
<keyword evidence="1" id="KW-0677">Repeat</keyword>
<organism evidence="4 5">
    <name type="scientific">Candidatus Polarisedimenticola svalbardensis</name>
    <dbReference type="NCBI Taxonomy" id="2886004"/>
    <lineage>
        <taxon>Bacteria</taxon>
        <taxon>Pseudomonadati</taxon>
        <taxon>Acidobacteriota</taxon>
        <taxon>Candidatus Polarisedimenticolia</taxon>
        <taxon>Candidatus Polarisedimenticolales</taxon>
        <taxon>Candidatus Polarisedimenticolaceae</taxon>
        <taxon>Candidatus Polarisedimenticola</taxon>
    </lineage>
</organism>
<comment type="caution">
    <text evidence="4">The sequence shown here is derived from an EMBL/GenBank/DDBJ whole genome shotgun (WGS) entry which is preliminary data.</text>
</comment>
<evidence type="ECO:0000256" key="1">
    <source>
        <dbReference type="ARBA" id="ARBA00022737"/>
    </source>
</evidence>
<evidence type="ECO:0000313" key="4">
    <source>
        <dbReference type="EMBL" id="MBD3868980.1"/>
    </source>
</evidence>
<dbReference type="AlphaFoldDB" id="A0A8J6Y122"/>